<dbReference type="SUPFAM" id="SSF88874">
    <property type="entry name" value="Receptor-binding domain of short tail fibre protein gp12"/>
    <property type="match status" value="1"/>
</dbReference>
<accession>D4DZ45</accession>
<dbReference type="HOGENOM" id="CLU_008928_0_2_6"/>
<dbReference type="InterPro" id="IPR022225">
    <property type="entry name" value="Phage_tail_fibre_N"/>
</dbReference>
<organism evidence="5 6">
    <name type="scientific">Serratia odorifera DSM 4582</name>
    <dbReference type="NCBI Taxonomy" id="667129"/>
    <lineage>
        <taxon>Bacteria</taxon>
        <taxon>Pseudomonadati</taxon>
        <taxon>Pseudomonadota</taxon>
        <taxon>Gammaproteobacteria</taxon>
        <taxon>Enterobacterales</taxon>
        <taxon>Yersiniaceae</taxon>
        <taxon>Serratia</taxon>
    </lineage>
</organism>
<feature type="domain" description="Phage tail collar" evidence="3">
    <location>
        <begin position="356"/>
        <end position="403"/>
    </location>
</feature>
<dbReference type="PANTHER" id="PTHR35191">
    <property type="entry name" value="PROPHAGE SIDE TAIL FIBER PROTEIN HOMOLOG STFQ-RELATED"/>
    <property type="match status" value="1"/>
</dbReference>
<dbReference type="OrthoDB" id="9810174at2"/>
<dbReference type="InterPro" id="IPR011083">
    <property type="entry name" value="Phage_tail_collar_dom"/>
</dbReference>
<dbReference type="AlphaFoldDB" id="D4DZ45"/>
<dbReference type="GO" id="GO:0019062">
    <property type="term" value="P:virion attachment to host cell"/>
    <property type="evidence" value="ECO:0007669"/>
    <property type="project" value="InterPro"/>
</dbReference>
<comment type="caution">
    <text evidence="5">The sequence shown here is derived from an EMBL/GenBank/DDBJ whole genome shotgun (WGS) entry which is preliminary data.</text>
</comment>
<evidence type="ECO:0000256" key="2">
    <source>
        <dbReference type="ARBA" id="ARBA00022581"/>
    </source>
</evidence>
<keyword evidence="6" id="KW-1185">Reference proteome</keyword>
<dbReference type="Pfam" id="PF07484">
    <property type="entry name" value="Collar"/>
    <property type="match status" value="1"/>
</dbReference>
<evidence type="ECO:0000259" key="3">
    <source>
        <dbReference type="Pfam" id="PF07484"/>
    </source>
</evidence>
<evidence type="ECO:0000259" key="4">
    <source>
        <dbReference type="Pfam" id="PF12571"/>
    </source>
</evidence>
<protein>
    <submittedName>
        <fullName evidence="5">Phage tail fiber repeat protein</fullName>
    </submittedName>
</protein>
<gene>
    <name evidence="5" type="ORF">HMPREF0758_1195</name>
</gene>
<proteinExistence type="predicted"/>
<reference evidence="5 6" key="1">
    <citation type="submission" date="2010-01" db="EMBL/GenBank/DDBJ databases">
        <authorList>
            <person name="Muzny D."/>
            <person name="Qin X."/>
            <person name="Deng J."/>
            <person name="Jiang H."/>
            <person name="Liu Y."/>
            <person name="Qu J."/>
            <person name="Song X.-Z."/>
            <person name="Zhang L."/>
            <person name="Thornton R."/>
            <person name="Coyle M."/>
            <person name="Francisco L."/>
            <person name="Jackson L."/>
            <person name="Javaid M."/>
            <person name="Korchina V."/>
            <person name="Kovar C."/>
            <person name="Mata R."/>
            <person name="Mathew T."/>
            <person name="Ngo R."/>
            <person name="Nguyen L."/>
            <person name="Nguyen N."/>
            <person name="Okwuonu G."/>
            <person name="Ongeri F."/>
            <person name="Pham C."/>
            <person name="Simmons D."/>
            <person name="Wilczek-Boney K."/>
            <person name="Hale W."/>
            <person name="Jakkamsetti A."/>
            <person name="Pham P."/>
            <person name="Ruth R."/>
            <person name="San Lucas F."/>
            <person name="Warren J."/>
            <person name="Zhang J."/>
            <person name="Zhao Z."/>
            <person name="Zhou C."/>
            <person name="Zhu D."/>
            <person name="Lee S."/>
            <person name="Bess C."/>
            <person name="Blankenburg K."/>
            <person name="Forbes L."/>
            <person name="Fu Q."/>
            <person name="Gubbala S."/>
            <person name="Hirani K."/>
            <person name="Jayaseelan J.C."/>
            <person name="Lara F."/>
            <person name="Munidasa M."/>
            <person name="Palculict T."/>
            <person name="Patil S."/>
            <person name="Pu L.-L."/>
            <person name="Saada N."/>
            <person name="Tang L."/>
            <person name="Weissenberger G."/>
            <person name="Zhu Y."/>
            <person name="Hemphill L."/>
            <person name="Shang Y."/>
            <person name="Youmans B."/>
            <person name="Ayvaz T."/>
            <person name="Ross M."/>
            <person name="Santibanez J."/>
            <person name="Aqrawi P."/>
            <person name="Gross S."/>
            <person name="Joshi V."/>
            <person name="Fowler G."/>
            <person name="Nazareth L."/>
            <person name="Reid J."/>
            <person name="Worley K."/>
            <person name="Petrosino J."/>
            <person name="Highlander S."/>
            <person name="Gibbs R."/>
        </authorList>
    </citation>
    <scope>NUCLEOTIDE SEQUENCE [LARGE SCALE GENOMIC DNA]</scope>
    <source>
        <strain evidence="5 6">DSM 4582</strain>
    </source>
</reference>
<name>D4DZ45_SEROD</name>
<dbReference type="RefSeq" id="WP_004956541.1">
    <property type="nucleotide sequence ID" value="NZ_GG753567.1"/>
</dbReference>
<sequence length="501" mass="52660">MATKYYALLTNIGAAKLANATALGEQVEITQMAVGDGNGALPTPNPAQTALVHELRRAPLNTLTIDPVNTNQIITEQVIPEDVGGWWIREIGLFDSAGDLIAIANCAETYKPLLQEGSGRVQVIRVILIVSSTQAITLKIDPSVVLATRQYVDDAIIEVKTYVDEAIKEHAESRNHPNATLKEKGFVQLSNDANSTSETLAATPKAVKAVSDAALKITNNLSDLKNKSDARGALELGTAATKNVGVAGGNVMQVGAFGLGGGSNHKVDAYNNVGEIYRVNNTSANAPTTGVAGVISLPCDGGPSTAYAAVSNAGAAWVGSSNIQANGIKWNRVYTDAYKPTATDVGAITRADAPIGIPQPWPTATAPTGWLKCNGATFDKAKYPLLAVAYPDGKLPDLRGEFIRGWDDGKRVDVGRQLLSWQAGTLVGGKDDNTDGGDISYLANGSSINYGSDAVNAADYPGIVARYASTGVQINPATPTYNFFSVTRPRNIAFNYIVRAA</sequence>
<dbReference type="Proteomes" id="UP000005723">
    <property type="component" value="Unassembled WGS sequence"/>
</dbReference>
<dbReference type="STRING" id="667129.HMPREF0758_1195"/>
<dbReference type="EMBL" id="ADBY01000022">
    <property type="protein sequence ID" value="EFE97103.1"/>
    <property type="molecule type" value="Genomic_DNA"/>
</dbReference>
<dbReference type="GO" id="GO:0046718">
    <property type="term" value="P:symbiont entry into host cell"/>
    <property type="evidence" value="ECO:0007669"/>
    <property type="project" value="InterPro"/>
</dbReference>
<dbReference type="Pfam" id="PF03406">
    <property type="entry name" value="Phage_fiber_2"/>
    <property type="match status" value="1"/>
</dbReference>
<keyword evidence="2" id="KW-0945">Host-virus interaction</keyword>
<evidence type="ECO:0000256" key="1">
    <source>
        <dbReference type="ARBA" id="ARBA00004328"/>
    </source>
</evidence>
<feature type="domain" description="Phage tail fibre protein N-terminal" evidence="4">
    <location>
        <begin position="1"/>
        <end position="150"/>
    </location>
</feature>
<evidence type="ECO:0000313" key="5">
    <source>
        <dbReference type="EMBL" id="EFE97103.1"/>
    </source>
</evidence>
<dbReference type="InterPro" id="IPR051934">
    <property type="entry name" value="Phage_Tail_Fiber_Structural"/>
</dbReference>
<dbReference type="PANTHER" id="PTHR35191:SF1">
    <property type="entry name" value="PROPHAGE SIDE TAIL FIBER PROTEIN HOMOLOG STFQ-RELATED"/>
    <property type="match status" value="1"/>
</dbReference>
<comment type="subcellular location">
    <subcellularLocation>
        <location evidence="1">Virion</location>
    </subcellularLocation>
</comment>
<evidence type="ECO:0000313" key="6">
    <source>
        <dbReference type="Proteomes" id="UP000005723"/>
    </source>
</evidence>
<dbReference type="Pfam" id="PF12571">
    <property type="entry name" value="Phage_tail_fib"/>
    <property type="match status" value="1"/>
</dbReference>
<dbReference type="InterPro" id="IPR005068">
    <property type="entry name" value="Phage_lambda_Stf-r2"/>
</dbReference>
<dbReference type="InterPro" id="IPR037053">
    <property type="entry name" value="Phage_tail_collar_dom_sf"/>
</dbReference>
<dbReference type="Gene3D" id="3.90.1340.10">
    <property type="entry name" value="Phage tail collar domain"/>
    <property type="match status" value="1"/>
</dbReference>